<name>A0ABQ3P629_9ACTN</name>
<sequence>MFADQVLREGGEVDRFADRGDGAVRGEQEQVVGQVLEADDVGRRLRDDLAPVRDRVGVSQG</sequence>
<dbReference type="EMBL" id="BNDW01000014">
    <property type="protein sequence ID" value="GHI20455.1"/>
    <property type="molecule type" value="Genomic_DNA"/>
</dbReference>
<evidence type="ECO:0000313" key="1">
    <source>
        <dbReference type="EMBL" id="GHI20455.1"/>
    </source>
</evidence>
<gene>
    <name evidence="1" type="ORF">Shyd_18260</name>
</gene>
<dbReference type="Proteomes" id="UP001052739">
    <property type="component" value="Unassembled WGS sequence"/>
</dbReference>
<accession>A0ABQ3P629</accession>
<evidence type="ECO:0000313" key="2">
    <source>
        <dbReference type="Proteomes" id="UP001052739"/>
    </source>
</evidence>
<organism evidence="1 2">
    <name type="scientific">Streptomyces hydrogenans</name>
    <dbReference type="NCBI Taxonomy" id="1873719"/>
    <lineage>
        <taxon>Bacteria</taxon>
        <taxon>Bacillati</taxon>
        <taxon>Actinomycetota</taxon>
        <taxon>Actinomycetes</taxon>
        <taxon>Kitasatosporales</taxon>
        <taxon>Streptomycetaceae</taxon>
        <taxon>Streptomyces</taxon>
    </lineage>
</organism>
<comment type="caution">
    <text evidence="1">The sequence shown here is derived from an EMBL/GenBank/DDBJ whole genome shotgun (WGS) entry which is preliminary data.</text>
</comment>
<protein>
    <submittedName>
        <fullName evidence="1">Uncharacterized protein</fullName>
    </submittedName>
</protein>
<proteinExistence type="predicted"/>
<keyword evidence="2" id="KW-1185">Reference proteome</keyword>
<dbReference type="RefSeq" id="WP_226651543.1">
    <property type="nucleotide sequence ID" value="NZ_BNDW01000014.1"/>
</dbReference>
<reference evidence="1" key="1">
    <citation type="submission" date="2024-05" db="EMBL/GenBank/DDBJ databases">
        <title>Whole genome shotgun sequence of Streptomyces hydrogenans NBRC 13475.</title>
        <authorList>
            <person name="Komaki H."/>
            <person name="Tamura T."/>
        </authorList>
    </citation>
    <scope>NUCLEOTIDE SEQUENCE</scope>
    <source>
        <strain evidence="1">NBRC 13475</strain>
    </source>
</reference>